<feature type="transmembrane region" description="Helical" evidence="2">
    <location>
        <begin position="73"/>
        <end position="91"/>
    </location>
</feature>
<dbReference type="Proteomes" id="UP000242444">
    <property type="component" value="Unassembled WGS sequence"/>
</dbReference>
<name>A0A263D3X1_9PSEU</name>
<proteinExistence type="predicted"/>
<sequence length="330" mass="36016">MSLSGQESRSARSGSPSSDCYVPTPSGAAVEFAGACGFVPRRLGGSLCSRRYVRRHGRQGVLMQRWGISGPQFLLYYLVAVIVGLAVAWFARRWANRTTPVELPSTVDFAEAAFLAGGTDRVVEVAVARLVHSEQVTVNRKGVLSAPGDPTSVHPIDREVHHIVRQQPAKVHTLRRRLRAMPQVRALAERTAAGQRSRSPRERATLKYASLALLCLVVAIGVTRVATDIADGESVVYLFFTVVVSMAVVPAFHIVVWSLPIRTHRTNPVVALAARQLDGVDRVAVSGLAAYPDDRLRETLVASAAQPKKKVRYHQPETPIDYDAGREWSG</sequence>
<feature type="transmembrane region" description="Helical" evidence="2">
    <location>
        <begin position="235"/>
        <end position="257"/>
    </location>
</feature>
<keyword evidence="2" id="KW-1133">Transmembrane helix</keyword>
<dbReference type="EMBL" id="NKYE01000009">
    <property type="protein sequence ID" value="OZM72055.1"/>
    <property type="molecule type" value="Genomic_DNA"/>
</dbReference>
<evidence type="ECO:0008006" key="5">
    <source>
        <dbReference type="Google" id="ProtNLM"/>
    </source>
</evidence>
<dbReference type="OrthoDB" id="3620552at2"/>
<evidence type="ECO:0000313" key="4">
    <source>
        <dbReference type="Proteomes" id="UP000242444"/>
    </source>
</evidence>
<keyword evidence="2" id="KW-0812">Transmembrane</keyword>
<evidence type="ECO:0000256" key="2">
    <source>
        <dbReference type="SAM" id="Phobius"/>
    </source>
</evidence>
<dbReference type="AlphaFoldDB" id="A0A263D3X1"/>
<organism evidence="3 4">
    <name type="scientific">Amycolatopsis antarctica</name>
    <dbReference type="NCBI Taxonomy" id="1854586"/>
    <lineage>
        <taxon>Bacteria</taxon>
        <taxon>Bacillati</taxon>
        <taxon>Actinomycetota</taxon>
        <taxon>Actinomycetes</taxon>
        <taxon>Pseudonocardiales</taxon>
        <taxon>Pseudonocardiaceae</taxon>
        <taxon>Amycolatopsis</taxon>
    </lineage>
</organism>
<dbReference type="InterPro" id="IPR026467">
    <property type="entry name" value="Ser/Gly_Cys_C_dom"/>
</dbReference>
<evidence type="ECO:0000256" key="1">
    <source>
        <dbReference type="SAM" id="MobiDB-lite"/>
    </source>
</evidence>
<feature type="region of interest" description="Disordered" evidence="1">
    <location>
        <begin position="1"/>
        <end position="22"/>
    </location>
</feature>
<evidence type="ECO:0000313" key="3">
    <source>
        <dbReference type="EMBL" id="OZM72055.1"/>
    </source>
</evidence>
<dbReference type="NCBIfam" id="TIGR04222">
    <property type="entry name" value="near_uncomplex"/>
    <property type="match status" value="1"/>
</dbReference>
<gene>
    <name evidence="3" type="ORF">CFN78_16015</name>
</gene>
<keyword evidence="4" id="KW-1185">Reference proteome</keyword>
<dbReference type="InParanoid" id="A0A263D3X1"/>
<accession>A0A263D3X1</accession>
<reference evidence="3 4" key="1">
    <citation type="submission" date="2017-07" db="EMBL/GenBank/DDBJ databases">
        <title>Amycolatopsis antarcticus sp. nov., isolated from the surface of an Antarcticus brown macroalga.</title>
        <authorList>
            <person name="Wang J."/>
            <person name="Leiva S."/>
            <person name="Huang J."/>
            <person name="Huang Y."/>
        </authorList>
    </citation>
    <scope>NUCLEOTIDE SEQUENCE [LARGE SCALE GENOMIC DNA]</scope>
    <source>
        <strain evidence="3 4">AU-G6</strain>
    </source>
</reference>
<protein>
    <recommendedName>
        <fullName evidence="5">TIGR04222 domain-containing membrane protein</fullName>
    </recommendedName>
</protein>
<keyword evidence="2" id="KW-0472">Membrane</keyword>
<comment type="caution">
    <text evidence="3">The sequence shown here is derived from an EMBL/GenBank/DDBJ whole genome shotgun (WGS) entry which is preliminary data.</text>
</comment>
<feature type="transmembrane region" description="Helical" evidence="2">
    <location>
        <begin position="205"/>
        <end position="223"/>
    </location>
</feature>